<feature type="binding site" evidence="2">
    <location>
        <position position="164"/>
    </location>
    <ligand>
        <name>FAD</name>
        <dbReference type="ChEBI" id="CHEBI:57692"/>
    </ligand>
</feature>
<evidence type="ECO:0000259" key="3">
    <source>
        <dbReference type="PROSITE" id="PS00624"/>
    </source>
</evidence>
<dbReference type="GO" id="GO:0050660">
    <property type="term" value="F:flavin adenine dinucleotide binding"/>
    <property type="evidence" value="ECO:0007669"/>
    <property type="project" value="InterPro"/>
</dbReference>
<keyword evidence="5" id="KW-1185">Reference proteome</keyword>
<proteinExistence type="inferred from homology"/>
<evidence type="ECO:0000256" key="1">
    <source>
        <dbReference type="ARBA" id="ARBA00010790"/>
    </source>
</evidence>
<keyword evidence="2" id="KW-0274">FAD</keyword>
<comment type="cofactor">
    <cofactor evidence="2">
        <name>FAD</name>
        <dbReference type="ChEBI" id="CHEBI:57692"/>
    </cofactor>
</comment>
<protein>
    <recommendedName>
        <fullName evidence="3">Glucose-methanol-choline oxidoreductase N-terminal domain-containing protein</fullName>
    </recommendedName>
</protein>
<dbReference type="Pfam" id="PF00732">
    <property type="entry name" value="GMC_oxred_N"/>
    <property type="match status" value="1"/>
</dbReference>
<dbReference type="SUPFAM" id="SSF54373">
    <property type="entry name" value="FAD-linked reductases, C-terminal domain"/>
    <property type="match status" value="1"/>
</dbReference>
<sequence>MYKTEPTKNACLGFVNKQCPWPRGKVIGGSSTTNFMVYSRGNKLDYDGWESLGNSGWSYNDVLPYFKKSEDQTNPSLRRSKYHGTGGYLTVGEARWHTSRLRDAVVAAGDRLGYGFHDLNGRNQTGFMTVQATLRDGKRCSTGKAFLRPASSRKNLHISTHSTVKKILIDPVTRTAVGVVFERDNSTREVWARKEVILSAGAIGSPQLLMLSGVGPASHLSELNIPLVKDLPVGENLQDHIGLGGLMFTVAPKTSLNMNYTVSFAMEYALNSAGPFTVPGGLEVLAFVKTKYAPTGVDWPDIEMHIGPAGITTDDGDHLFRSFGLSKSTYMQMYKKAEGIEIMNILPCLLRPKSSGNLKLRSADPADRPIIQPNYLTHPEDIKILVEGIKIAVSICDTKPMRDLGCRIYDASFPKCSNLIRHSDQYWECMVRHFTQTIYHPVGTCKMGPDWDPGAVVDPELRVRGVRNLRVVDASVMPKITSGNTNAPTIMIAEKGADIIKKDWLTS</sequence>
<dbReference type="PANTHER" id="PTHR11552:SF227">
    <property type="entry name" value="GLUCOSE DEHYDROGENASE [FAD, QUINONE]-LIKE PROTEIN"/>
    <property type="match status" value="1"/>
</dbReference>
<dbReference type="Gene3D" id="3.30.560.10">
    <property type="entry name" value="Glucose Oxidase, domain 3"/>
    <property type="match status" value="1"/>
</dbReference>
<gene>
    <name evidence="4" type="ORF">NTEN_LOCUS6047</name>
</gene>
<dbReference type="SUPFAM" id="SSF51905">
    <property type="entry name" value="FAD/NAD(P)-binding domain"/>
    <property type="match status" value="1"/>
</dbReference>
<dbReference type="OrthoDB" id="269227at2759"/>
<evidence type="ECO:0000256" key="2">
    <source>
        <dbReference type="PIRSR" id="PIRSR000137-2"/>
    </source>
</evidence>
<dbReference type="PIRSF" id="PIRSF000137">
    <property type="entry name" value="Alcohol_oxidase"/>
    <property type="match status" value="1"/>
</dbReference>
<dbReference type="PROSITE" id="PS00624">
    <property type="entry name" value="GMC_OXRED_2"/>
    <property type="match status" value="1"/>
</dbReference>
<dbReference type="InterPro" id="IPR012132">
    <property type="entry name" value="GMC_OxRdtase"/>
</dbReference>
<name>A0A6H5GBQ4_9HEMI</name>
<dbReference type="InterPro" id="IPR036188">
    <property type="entry name" value="FAD/NAD-bd_sf"/>
</dbReference>
<feature type="binding site" evidence="2">
    <location>
        <begin position="34"/>
        <end position="37"/>
    </location>
    <ligand>
        <name>FAD</name>
        <dbReference type="ChEBI" id="CHEBI:57692"/>
    </ligand>
</feature>
<reference evidence="4 5" key="1">
    <citation type="submission" date="2020-02" db="EMBL/GenBank/DDBJ databases">
        <authorList>
            <person name="Ferguson B K."/>
        </authorList>
    </citation>
    <scope>NUCLEOTIDE SEQUENCE [LARGE SCALE GENOMIC DNA]</scope>
</reference>
<accession>A0A6H5GBQ4</accession>
<dbReference type="Gene3D" id="3.50.50.60">
    <property type="entry name" value="FAD/NAD(P)-binding domain"/>
    <property type="match status" value="1"/>
</dbReference>
<evidence type="ECO:0000313" key="4">
    <source>
        <dbReference type="EMBL" id="CAA9999797.1"/>
    </source>
</evidence>
<dbReference type="InterPro" id="IPR007867">
    <property type="entry name" value="GMC_OxRtase_C"/>
</dbReference>
<feature type="binding site" evidence="2">
    <location>
        <position position="26"/>
    </location>
    <ligand>
        <name>FAD</name>
        <dbReference type="ChEBI" id="CHEBI:57692"/>
    </ligand>
</feature>
<organism evidence="4 5">
    <name type="scientific">Nesidiocoris tenuis</name>
    <dbReference type="NCBI Taxonomy" id="355587"/>
    <lineage>
        <taxon>Eukaryota</taxon>
        <taxon>Metazoa</taxon>
        <taxon>Ecdysozoa</taxon>
        <taxon>Arthropoda</taxon>
        <taxon>Hexapoda</taxon>
        <taxon>Insecta</taxon>
        <taxon>Pterygota</taxon>
        <taxon>Neoptera</taxon>
        <taxon>Paraneoptera</taxon>
        <taxon>Hemiptera</taxon>
        <taxon>Heteroptera</taxon>
        <taxon>Panheteroptera</taxon>
        <taxon>Cimicomorpha</taxon>
        <taxon>Miridae</taxon>
        <taxon>Dicyphina</taxon>
        <taxon>Nesidiocoris</taxon>
    </lineage>
</organism>
<dbReference type="Proteomes" id="UP000479000">
    <property type="component" value="Unassembled WGS sequence"/>
</dbReference>
<comment type="similarity">
    <text evidence="1">Belongs to the GMC oxidoreductase family.</text>
</comment>
<dbReference type="AlphaFoldDB" id="A0A6H5GBQ4"/>
<evidence type="ECO:0000313" key="5">
    <source>
        <dbReference type="Proteomes" id="UP000479000"/>
    </source>
</evidence>
<feature type="domain" description="Glucose-methanol-choline oxidoreductase N-terminal" evidence="3">
    <location>
        <begin position="201"/>
        <end position="215"/>
    </location>
</feature>
<keyword evidence="2" id="KW-0285">Flavoprotein</keyword>
<dbReference type="Pfam" id="PF05199">
    <property type="entry name" value="GMC_oxred_C"/>
    <property type="match status" value="1"/>
</dbReference>
<dbReference type="PANTHER" id="PTHR11552">
    <property type="entry name" value="GLUCOSE-METHANOL-CHOLINE GMC OXIDOREDUCTASE"/>
    <property type="match status" value="1"/>
</dbReference>
<dbReference type="GO" id="GO:0016614">
    <property type="term" value="F:oxidoreductase activity, acting on CH-OH group of donors"/>
    <property type="evidence" value="ECO:0007669"/>
    <property type="project" value="InterPro"/>
</dbReference>
<dbReference type="InterPro" id="IPR000172">
    <property type="entry name" value="GMC_OxRdtase_N"/>
</dbReference>
<dbReference type="EMBL" id="CADCXU010009052">
    <property type="protein sequence ID" value="CAA9999797.1"/>
    <property type="molecule type" value="Genomic_DNA"/>
</dbReference>